<dbReference type="AlphaFoldDB" id="S7Q3Q8"/>
<dbReference type="GeneID" id="19302099"/>
<organism evidence="2 3">
    <name type="scientific">Gloeophyllum trabeum (strain ATCC 11539 / FP-39264 / Madison 617)</name>
    <name type="common">Brown rot fungus</name>
    <dbReference type="NCBI Taxonomy" id="670483"/>
    <lineage>
        <taxon>Eukaryota</taxon>
        <taxon>Fungi</taxon>
        <taxon>Dikarya</taxon>
        <taxon>Basidiomycota</taxon>
        <taxon>Agaricomycotina</taxon>
        <taxon>Agaricomycetes</taxon>
        <taxon>Gloeophyllales</taxon>
        <taxon>Gloeophyllaceae</taxon>
        <taxon>Gloeophyllum</taxon>
    </lineage>
</organism>
<dbReference type="KEGG" id="gtr:GLOTRDRAFT_130442"/>
<gene>
    <name evidence="2" type="ORF">GLOTRDRAFT_130442</name>
</gene>
<accession>S7Q3Q8</accession>
<dbReference type="HOGENOM" id="CLU_2776155_0_0_1"/>
<evidence type="ECO:0000313" key="3">
    <source>
        <dbReference type="Proteomes" id="UP000030669"/>
    </source>
</evidence>
<feature type="region of interest" description="Disordered" evidence="1">
    <location>
        <begin position="1"/>
        <end position="25"/>
    </location>
</feature>
<sequence>MSRYSGQPLANPQLPSYKPDLTGTARVGPKYKMYILGDASAKVDWSSLDDVRNFALATLARIAQMLEER</sequence>
<dbReference type="EMBL" id="KB469304">
    <property type="protein sequence ID" value="EPQ54058.1"/>
    <property type="molecule type" value="Genomic_DNA"/>
</dbReference>
<evidence type="ECO:0000256" key="1">
    <source>
        <dbReference type="SAM" id="MobiDB-lite"/>
    </source>
</evidence>
<proteinExistence type="predicted"/>
<reference evidence="2 3" key="1">
    <citation type="journal article" date="2012" name="Science">
        <title>The Paleozoic origin of enzymatic lignin decomposition reconstructed from 31 fungal genomes.</title>
        <authorList>
            <person name="Floudas D."/>
            <person name="Binder M."/>
            <person name="Riley R."/>
            <person name="Barry K."/>
            <person name="Blanchette R.A."/>
            <person name="Henrissat B."/>
            <person name="Martinez A.T."/>
            <person name="Otillar R."/>
            <person name="Spatafora J.W."/>
            <person name="Yadav J.S."/>
            <person name="Aerts A."/>
            <person name="Benoit I."/>
            <person name="Boyd A."/>
            <person name="Carlson A."/>
            <person name="Copeland A."/>
            <person name="Coutinho P.M."/>
            <person name="de Vries R.P."/>
            <person name="Ferreira P."/>
            <person name="Findley K."/>
            <person name="Foster B."/>
            <person name="Gaskell J."/>
            <person name="Glotzer D."/>
            <person name="Gorecki P."/>
            <person name="Heitman J."/>
            <person name="Hesse C."/>
            <person name="Hori C."/>
            <person name="Igarashi K."/>
            <person name="Jurgens J.A."/>
            <person name="Kallen N."/>
            <person name="Kersten P."/>
            <person name="Kohler A."/>
            <person name="Kuees U."/>
            <person name="Kumar T.K.A."/>
            <person name="Kuo A."/>
            <person name="LaButti K."/>
            <person name="Larrondo L.F."/>
            <person name="Lindquist E."/>
            <person name="Ling A."/>
            <person name="Lombard V."/>
            <person name="Lucas S."/>
            <person name="Lundell T."/>
            <person name="Martin R."/>
            <person name="McLaughlin D.J."/>
            <person name="Morgenstern I."/>
            <person name="Morin E."/>
            <person name="Murat C."/>
            <person name="Nagy L.G."/>
            <person name="Nolan M."/>
            <person name="Ohm R.A."/>
            <person name="Patyshakuliyeva A."/>
            <person name="Rokas A."/>
            <person name="Ruiz-Duenas F.J."/>
            <person name="Sabat G."/>
            <person name="Salamov A."/>
            <person name="Samejima M."/>
            <person name="Schmutz J."/>
            <person name="Slot J.C."/>
            <person name="St John F."/>
            <person name="Stenlid J."/>
            <person name="Sun H."/>
            <person name="Sun S."/>
            <person name="Syed K."/>
            <person name="Tsang A."/>
            <person name="Wiebenga A."/>
            <person name="Young D."/>
            <person name="Pisabarro A."/>
            <person name="Eastwood D.C."/>
            <person name="Martin F."/>
            <person name="Cullen D."/>
            <person name="Grigoriev I.V."/>
            <person name="Hibbett D.S."/>
        </authorList>
    </citation>
    <scope>NUCLEOTIDE SEQUENCE [LARGE SCALE GENOMIC DNA]</scope>
    <source>
        <strain evidence="2 3">ATCC 11539</strain>
    </source>
</reference>
<dbReference type="Proteomes" id="UP000030669">
    <property type="component" value="Unassembled WGS sequence"/>
</dbReference>
<evidence type="ECO:0000313" key="2">
    <source>
        <dbReference type="EMBL" id="EPQ54058.1"/>
    </source>
</evidence>
<name>S7Q3Q8_GLOTA</name>
<keyword evidence="3" id="KW-1185">Reference proteome</keyword>
<dbReference type="RefSeq" id="XP_007867399.1">
    <property type="nucleotide sequence ID" value="XM_007869208.1"/>
</dbReference>
<protein>
    <submittedName>
        <fullName evidence="2">Uncharacterized protein</fullName>
    </submittedName>
</protein>
<feature type="compositionally biased region" description="Polar residues" evidence="1">
    <location>
        <begin position="1"/>
        <end position="14"/>
    </location>
</feature>